<sequence>MGDVEGELREAFAAAGVAGLLHAADLGADGAEVGVDPDAAVVTASVFKIPVLVELCRQFATGERAPTDRLRVPAGSRTLGPTGLSVMLDDADLSLRDVAYLMMSVSDNHATDALMALLGRERINAGMAALGLSGTVLEEDCAGLFRIIEEDGLDGVLNPEKTNRSTPRETTTLLRRIWTADGLPEQACAEIRRIMGLQVWPHRLTSGFPDDDVRVSGKTGTLSHVRNEVGVVEYPDGGTYAVAVFLRLPGREFRNPAADRVIGTAARIAVDHLRAAPREAPAAPTGRSRRVVGPDRLPSGAKEVSPRGPTG</sequence>
<feature type="domain" description="Beta-lactamase class A catalytic" evidence="2">
    <location>
        <begin position="23"/>
        <end position="245"/>
    </location>
</feature>
<keyword evidence="3" id="KW-0378">Hydrolase</keyword>
<dbReference type="PANTHER" id="PTHR35333">
    <property type="entry name" value="BETA-LACTAMASE"/>
    <property type="match status" value="1"/>
</dbReference>
<dbReference type="GO" id="GO:0046677">
    <property type="term" value="P:response to antibiotic"/>
    <property type="evidence" value="ECO:0007669"/>
    <property type="project" value="InterPro"/>
</dbReference>
<dbReference type="AlphaFoldDB" id="A0A4R5ADD5"/>
<evidence type="ECO:0000259" key="2">
    <source>
        <dbReference type="Pfam" id="PF13354"/>
    </source>
</evidence>
<gene>
    <name evidence="3" type="ORF">E1262_13165</name>
</gene>
<comment type="caution">
    <text evidence="3">The sequence shown here is derived from an EMBL/GenBank/DDBJ whole genome shotgun (WGS) entry which is preliminary data.</text>
</comment>
<dbReference type="GO" id="GO:0008800">
    <property type="term" value="F:beta-lactamase activity"/>
    <property type="evidence" value="ECO:0007669"/>
    <property type="project" value="InterPro"/>
</dbReference>
<proteinExistence type="predicted"/>
<dbReference type="InterPro" id="IPR012338">
    <property type="entry name" value="Beta-lactam/transpept-like"/>
</dbReference>
<dbReference type="Proteomes" id="UP000295217">
    <property type="component" value="Unassembled WGS sequence"/>
</dbReference>
<reference evidence="3 4" key="1">
    <citation type="submission" date="2019-02" db="EMBL/GenBank/DDBJ databases">
        <title>Draft genome sequences of novel Actinobacteria.</title>
        <authorList>
            <person name="Sahin N."/>
            <person name="Ay H."/>
            <person name="Saygin H."/>
        </authorList>
    </citation>
    <scope>NUCLEOTIDE SEQUENCE [LARGE SCALE GENOMIC DNA]</scope>
    <source>
        <strain evidence="3 4">8K307</strain>
    </source>
</reference>
<organism evidence="3 4">
    <name type="scientific">Jiangella aurantiaca</name>
    <dbReference type="NCBI Taxonomy" id="2530373"/>
    <lineage>
        <taxon>Bacteria</taxon>
        <taxon>Bacillati</taxon>
        <taxon>Actinomycetota</taxon>
        <taxon>Actinomycetes</taxon>
        <taxon>Jiangellales</taxon>
        <taxon>Jiangellaceae</taxon>
        <taxon>Jiangella</taxon>
    </lineage>
</organism>
<evidence type="ECO:0000256" key="1">
    <source>
        <dbReference type="SAM" id="MobiDB-lite"/>
    </source>
</evidence>
<dbReference type="EMBL" id="SMLB01000015">
    <property type="protein sequence ID" value="TDD69270.1"/>
    <property type="molecule type" value="Genomic_DNA"/>
</dbReference>
<dbReference type="SUPFAM" id="SSF56601">
    <property type="entry name" value="beta-lactamase/transpeptidase-like"/>
    <property type="match status" value="1"/>
</dbReference>
<dbReference type="Pfam" id="PF13354">
    <property type="entry name" value="Beta-lactamase2"/>
    <property type="match status" value="1"/>
</dbReference>
<evidence type="ECO:0000313" key="3">
    <source>
        <dbReference type="EMBL" id="TDD69270.1"/>
    </source>
</evidence>
<dbReference type="OrthoDB" id="33989at2"/>
<dbReference type="Gene3D" id="3.40.710.10">
    <property type="entry name" value="DD-peptidase/beta-lactamase superfamily"/>
    <property type="match status" value="1"/>
</dbReference>
<dbReference type="PANTHER" id="PTHR35333:SF3">
    <property type="entry name" value="BETA-LACTAMASE-TYPE TRANSPEPTIDASE FOLD CONTAINING PROTEIN"/>
    <property type="match status" value="1"/>
</dbReference>
<dbReference type="InterPro" id="IPR000871">
    <property type="entry name" value="Beta-lactam_class-A"/>
</dbReference>
<dbReference type="InterPro" id="IPR045155">
    <property type="entry name" value="Beta-lactam_cat"/>
</dbReference>
<name>A0A4R5ADD5_9ACTN</name>
<accession>A0A4R5ADD5</accession>
<feature type="region of interest" description="Disordered" evidence="1">
    <location>
        <begin position="276"/>
        <end position="311"/>
    </location>
</feature>
<keyword evidence="4" id="KW-1185">Reference proteome</keyword>
<dbReference type="RefSeq" id="WP_132103594.1">
    <property type="nucleotide sequence ID" value="NZ_SMLB01000015.1"/>
</dbReference>
<evidence type="ECO:0000313" key="4">
    <source>
        <dbReference type="Proteomes" id="UP000295217"/>
    </source>
</evidence>
<protein>
    <submittedName>
        <fullName evidence="3">Serine hydrolase</fullName>
    </submittedName>
</protein>
<dbReference type="GO" id="GO:0030655">
    <property type="term" value="P:beta-lactam antibiotic catabolic process"/>
    <property type="evidence" value="ECO:0007669"/>
    <property type="project" value="InterPro"/>
</dbReference>